<dbReference type="InterPro" id="IPR046350">
    <property type="entry name" value="Cystatin_sf"/>
</dbReference>
<dbReference type="Gene3D" id="3.10.450.10">
    <property type="match status" value="1"/>
</dbReference>
<protein>
    <recommendedName>
        <fullName evidence="4">Cystatin domain-containing protein</fullName>
    </recommendedName>
</protein>
<dbReference type="InterPro" id="IPR000010">
    <property type="entry name" value="Cystatin_dom"/>
</dbReference>
<dbReference type="CDD" id="cd00042">
    <property type="entry name" value="CY"/>
    <property type="match status" value="1"/>
</dbReference>
<dbReference type="AlphaFoldDB" id="A0AAV5FIZ4"/>
<gene>
    <name evidence="5" type="primary">gb24558</name>
    <name evidence="5" type="ORF">PR202_gb24558</name>
</gene>
<evidence type="ECO:0000313" key="5">
    <source>
        <dbReference type="EMBL" id="GJN35754.1"/>
    </source>
</evidence>
<dbReference type="PANTHER" id="PTHR47116">
    <property type="entry name" value="PHLOEM FILAMENT PROTEIN"/>
    <property type="match status" value="1"/>
</dbReference>
<proteinExistence type="inferred from homology"/>
<dbReference type="SUPFAM" id="SSF54403">
    <property type="entry name" value="Cystatin/monellin"/>
    <property type="match status" value="1"/>
</dbReference>
<dbReference type="InterPro" id="IPR027214">
    <property type="entry name" value="Cystatin"/>
</dbReference>
<feature type="domain" description="Cystatin" evidence="4">
    <location>
        <begin position="34"/>
        <end position="124"/>
    </location>
</feature>
<evidence type="ECO:0000313" key="6">
    <source>
        <dbReference type="Proteomes" id="UP001054889"/>
    </source>
</evidence>
<keyword evidence="3" id="KW-0789">Thiol protease inhibitor</keyword>
<organism evidence="5 6">
    <name type="scientific">Eleusine coracana subsp. coracana</name>
    <dbReference type="NCBI Taxonomy" id="191504"/>
    <lineage>
        <taxon>Eukaryota</taxon>
        <taxon>Viridiplantae</taxon>
        <taxon>Streptophyta</taxon>
        <taxon>Embryophyta</taxon>
        <taxon>Tracheophyta</taxon>
        <taxon>Spermatophyta</taxon>
        <taxon>Magnoliopsida</taxon>
        <taxon>Liliopsida</taxon>
        <taxon>Poales</taxon>
        <taxon>Poaceae</taxon>
        <taxon>PACMAD clade</taxon>
        <taxon>Chloridoideae</taxon>
        <taxon>Cynodonteae</taxon>
        <taxon>Eleusininae</taxon>
        <taxon>Eleusine</taxon>
    </lineage>
</organism>
<keyword evidence="6" id="KW-1185">Reference proteome</keyword>
<reference evidence="5" key="1">
    <citation type="journal article" date="2018" name="DNA Res.">
        <title>Multiple hybrid de novo genome assembly of finger millet, an orphan allotetraploid crop.</title>
        <authorList>
            <person name="Hatakeyama M."/>
            <person name="Aluri S."/>
            <person name="Balachadran M.T."/>
            <person name="Sivarajan S.R."/>
            <person name="Patrignani A."/>
            <person name="Gruter S."/>
            <person name="Poveda L."/>
            <person name="Shimizu-Inatsugi R."/>
            <person name="Baeten J."/>
            <person name="Francoijs K.J."/>
            <person name="Nataraja K.N."/>
            <person name="Reddy Y.A.N."/>
            <person name="Phadnis S."/>
            <person name="Ravikumar R.L."/>
            <person name="Schlapbach R."/>
            <person name="Sreeman S.M."/>
            <person name="Shimizu K.K."/>
        </authorList>
    </citation>
    <scope>NUCLEOTIDE SEQUENCE</scope>
</reference>
<evidence type="ECO:0000256" key="1">
    <source>
        <dbReference type="ARBA" id="ARBA00007233"/>
    </source>
</evidence>
<keyword evidence="2" id="KW-0646">Protease inhibitor</keyword>
<comment type="caution">
    <text evidence="5">The sequence shown here is derived from an EMBL/GenBank/DDBJ whole genome shotgun (WGS) entry which is preliminary data.</text>
</comment>
<dbReference type="Proteomes" id="UP001054889">
    <property type="component" value="Unassembled WGS sequence"/>
</dbReference>
<evidence type="ECO:0000256" key="2">
    <source>
        <dbReference type="ARBA" id="ARBA00022690"/>
    </source>
</evidence>
<dbReference type="GO" id="GO:0004869">
    <property type="term" value="F:cysteine-type endopeptidase inhibitor activity"/>
    <property type="evidence" value="ECO:0007669"/>
    <property type="project" value="UniProtKB-KW"/>
</dbReference>
<evidence type="ECO:0000259" key="4">
    <source>
        <dbReference type="SMART" id="SM00043"/>
    </source>
</evidence>
<dbReference type="Pfam" id="PF16845">
    <property type="entry name" value="SQAPI"/>
    <property type="match status" value="1"/>
</dbReference>
<dbReference type="EMBL" id="BQKI01000088">
    <property type="protein sequence ID" value="GJN35754.1"/>
    <property type="molecule type" value="Genomic_DNA"/>
</dbReference>
<accession>A0AAV5FIZ4</accession>
<dbReference type="SMART" id="SM00043">
    <property type="entry name" value="CY"/>
    <property type="match status" value="1"/>
</dbReference>
<evidence type="ECO:0000256" key="3">
    <source>
        <dbReference type="ARBA" id="ARBA00022704"/>
    </source>
</evidence>
<reference evidence="5" key="2">
    <citation type="submission" date="2021-12" db="EMBL/GenBank/DDBJ databases">
        <title>Resequencing data analysis of finger millet.</title>
        <authorList>
            <person name="Hatakeyama M."/>
            <person name="Aluri S."/>
            <person name="Balachadran M.T."/>
            <person name="Sivarajan S.R."/>
            <person name="Poveda L."/>
            <person name="Shimizu-Inatsugi R."/>
            <person name="Schlapbach R."/>
            <person name="Sreeman S.M."/>
            <person name="Shimizu K.K."/>
        </authorList>
    </citation>
    <scope>NUCLEOTIDE SEQUENCE</scope>
</reference>
<comment type="similarity">
    <text evidence="1">Belongs to the cystatin family. Phytocystatin subfamily.</text>
</comment>
<name>A0AAV5FIZ4_ELECO</name>
<sequence length="125" mass="13311">MGRSTLSAALIAAVAVAGLCFVAPAAVSARVAPQLLGGWSPISDVNDAHIQELGSWAVVEHVRLVNDGLRFNKVVSGEDQVVSGINYKLILDVTNADGNDATYGAVVYEQEWTKKRQLMSFKPAN</sequence>